<dbReference type="PROSITE" id="PS50007">
    <property type="entry name" value="PIPLC_X_DOMAIN"/>
    <property type="match status" value="1"/>
</dbReference>
<sequence>MGRFTRSGAQWSPYEFNEQAPTEVVQTEVSLSPHISKALWNSDNRAVAAEALVDSDIIVLENFEDQDEEWEDEEPVLSRPPTPFSRAPSPLTPLTRSPSPSVESAPMVSVSVPGYKGRQSRGHKARRQKKRVADAPTFGPLPQKRHSQRYREERPNTTTFRVTNIRSSGNGGWNGPRPSQKTATMRRVKELLDNGCRIVEWDGWSYRNPKLIVDANGHIVAILLGRPEGGDWDEAIWEMENILEAVRKRGMSRGILKQKDRRHRRGDFHVLRGGITKGPGQKKPGNLAHSKARRKLVHFITSNFHVGRIAGFQSSGFAHYAPKLYEYYYNTLHGLYKKQPELEQLFHNSIFPTASFNLGPDVVTPEHLDMLNLPHGMCAITSGGQFDYKRGGHLFMKQLNILCEFPSGSTILLLSGSCEHGNTPIAKTETRYSMTQYAAGALFRWAAYGYQSTKSLLAQPGGEAMKQDADGDREARAIGLLSKVSELDADREAVFARLRSQNAL</sequence>
<gene>
    <name evidence="2" type="ORF">R3P38DRAFT_3310283</name>
</gene>
<feature type="region of interest" description="Disordered" evidence="1">
    <location>
        <begin position="65"/>
        <end position="154"/>
    </location>
</feature>
<dbReference type="Proteomes" id="UP001362999">
    <property type="component" value="Unassembled WGS sequence"/>
</dbReference>
<reference evidence="2 3" key="1">
    <citation type="journal article" date="2024" name="J Genomics">
        <title>Draft genome sequencing and assembly of Favolaschia claudopus CIRM-BRFM 2984 isolated from oak limbs.</title>
        <authorList>
            <person name="Navarro D."/>
            <person name="Drula E."/>
            <person name="Chaduli D."/>
            <person name="Cazenave R."/>
            <person name="Ahrendt S."/>
            <person name="Wang J."/>
            <person name="Lipzen A."/>
            <person name="Daum C."/>
            <person name="Barry K."/>
            <person name="Grigoriev I.V."/>
            <person name="Favel A."/>
            <person name="Rosso M.N."/>
            <person name="Martin F."/>
        </authorList>
    </citation>
    <scope>NUCLEOTIDE SEQUENCE [LARGE SCALE GENOMIC DNA]</scope>
    <source>
        <strain evidence="2 3">CIRM-BRFM 2984</strain>
    </source>
</reference>
<dbReference type="Gene3D" id="3.60.130.30">
    <property type="match status" value="1"/>
</dbReference>
<accession>A0AAW0CQ56</accession>
<feature type="compositionally biased region" description="Acidic residues" evidence="1">
    <location>
        <begin position="65"/>
        <end position="75"/>
    </location>
</feature>
<feature type="compositionally biased region" description="Basic residues" evidence="1">
    <location>
        <begin position="118"/>
        <end position="130"/>
    </location>
</feature>
<evidence type="ECO:0000313" key="3">
    <source>
        <dbReference type="Proteomes" id="UP001362999"/>
    </source>
</evidence>
<proteinExistence type="predicted"/>
<name>A0AAW0CQ56_9AGAR</name>
<organism evidence="2 3">
    <name type="scientific">Favolaschia claudopus</name>
    <dbReference type="NCBI Taxonomy" id="2862362"/>
    <lineage>
        <taxon>Eukaryota</taxon>
        <taxon>Fungi</taxon>
        <taxon>Dikarya</taxon>
        <taxon>Basidiomycota</taxon>
        <taxon>Agaricomycotina</taxon>
        <taxon>Agaricomycetes</taxon>
        <taxon>Agaricomycetidae</taxon>
        <taxon>Agaricales</taxon>
        <taxon>Marasmiineae</taxon>
        <taxon>Mycenaceae</taxon>
        <taxon>Favolaschia</taxon>
    </lineage>
</organism>
<feature type="compositionally biased region" description="Low complexity" evidence="1">
    <location>
        <begin position="88"/>
        <end position="101"/>
    </location>
</feature>
<keyword evidence="3" id="KW-1185">Reference proteome</keyword>
<dbReference type="AlphaFoldDB" id="A0AAW0CQ56"/>
<comment type="caution">
    <text evidence="2">The sequence shown here is derived from an EMBL/GenBank/DDBJ whole genome shotgun (WGS) entry which is preliminary data.</text>
</comment>
<dbReference type="EMBL" id="JAWWNJ010000015">
    <property type="protein sequence ID" value="KAK7040609.1"/>
    <property type="molecule type" value="Genomic_DNA"/>
</dbReference>
<protein>
    <submittedName>
        <fullName evidence="2">Uncharacterized protein</fullName>
    </submittedName>
</protein>
<evidence type="ECO:0000256" key="1">
    <source>
        <dbReference type="SAM" id="MobiDB-lite"/>
    </source>
</evidence>
<evidence type="ECO:0000313" key="2">
    <source>
        <dbReference type="EMBL" id="KAK7040609.1"/>
    </source>
</evidence>